<dbReference type="RefSeq" id="WP_274354541.1">
    <property type="nucleotide sequence ID" value="NZ_JAQZSM010000073.1"/>
</dbReference>
<evidence type="ECO:0000313" key="2">
    <source>
        <dbReference type="Proteomes" id="UP001431784"/>
    </source>
</evidence>
<gene>
    <name evidence="1" type="ORF">PUT78_22925</name>
</gene>
<comment type="caution">
    <text evidence="1">The sequence shown here is derived from an EMBL/GenBank/DDBJ whole genome shotgun (WGS) entry which is preliminary data.</text>
</comment>
<proteinExistence type="predicted"/>
<protein>
    <submittedName>
        <fullName evidence="1">Uncharacterized protein</fullName>
    </submittedName>
</protein>
<evidence type="ECO:0000313" key="1">
    <source>
        <dbReference type="EMBL" id="MDD7973884.1"/>
    </source>
</evidence>
<sequence>MTVDAVTVGMERDALRGGGGIEFGEGIEVPVGDALLNSKRDSPGARWERILRPGPPSSERLRAVKRHSVQKTFVPQARSGNLWTHEAGHLGDARKHHLVLHEVNKPMATCRILHFIFYCQQIKLHYYTR</sequence>
<accession>A0ABT5TFI8</accession>
<dbReference type="EMBL" id="JAQZSM010000073">
    <property type="protein sequence ID" value="MDD7973884.1"/>
    <property type="molecule type" value="Genomic_DNA"/>
</dbReference>
<name>A0ABT5TFI8_9RHOB</name>
<keyword evidence="2" id="KW-1185">Reference proteome</keyword>
<organism evidence="1 2">
    <name type="scientific">Roseinatronobacter alkalisoli</name>
    <dbReference type="NCBI Taxonomy" id="3028235"/>
    <lineage>
        <taxon>Bacteria</taxon>
        <taxon>Pseudomonadati</taxon>
        <taxon>Pseudomonadota</taxon>
        <taxon>Alphaproteobacteria</taxon>
        <taxon>Rhodobacterales</taxon>
        <taxon>Paracoccaceae</taxon>
        <taxon>Roseinatronobacter</taxon>
    </lineage>
</organism>
<reference evidence="1" key="1">
    <citation type="submission" date="2023-02" db="EMBL/GenBank/DDBJ databases">
        <title>Description of Roseinatronobacter alkalisoli sp. nov., an alkaliphilic bacerium isolated from soda soil.</title>
        <authorList>
            <person name="Wei W."/>
        </authorList>
    </citation>
    <scope>NUCLEOTIDE SEQUENCE</scope>
    <source>
        <strain evidence="1">HJB301</strain>
    </source>
</reference>
<dbReference type="Proteomes" id="UP001431784">
    <property type="component" value="Unassembled WGS sequence"/>
</dbReference>